<dbReference type="OrthoDB" id="9800421at2"/>
<gene>
    <name evidence="1" type="ORF">DKG74_20365</name>
</gene>
<keyword evidence="2" id="KW-1185">Reference proteome</keyword>
<comment type="caution">
    <text evidence="1">The sequence shown here is derived from an EMBL/GenBank/DDBJ whole genome shotgun (WGS) entry which is preliminary data.</text>
</comment>
<accession>A0A317DVH4</accession>
<evidence type="ECO:0000313" key="1">
    <source>
        <dbReference type="EMBL" id="PWR17876.1"/>
    </source>
</evidence>
<dbReference type="Pfam" id="PF06073">
    <property type="entry name" value="DUF934"/>
    <property type="match status" value="1"/>
</dbReference>
<dbReference type="EMBL" id="QGLE01000020">
    <property type="protein sequence ID" value="PWR17876.1"/>
    <property type="molecule type" value="Genomic_DNA"/>
</dbReference>
<name>A0A317DVH4_9PROT</name>
<dbReference type="RefSeq" id="WP_109908019.1">
    <property type="nucleotide sequence ID" value="NZ_QGLE01000020.1"/>
</dbReference>
<reference evidence="1 2" key="1">
    <citation type="submission" date="2018-05" db="EMBL/GenBank/DDBJ databases">
        <title>Zavarzinia sp. HR-AS.</title>
        <authorList>
            <person name="Lee Y."/>
            <person name="Jeon C.O."/>
        </authorList>
    </citation>
    <scope>NUCLEOTIDE SEQUENCE [LARGE SCALE GENOMIC DNA]</scope>
    <source>
        <strain evidence="1 2">HR-AS</strain>
    </source>
</reference>
<organism evidence="1 2">
    <name type="scientific">Zavarzinia aquatilis</name>
    <dbReference type="NCBI Taxonomy" id="2211142"/>
    <lineage>
        <taxon>Bacteria</taxon>
        <taxon>Pseudomonadati</taxon>
        <taxon>Pseudomonadota</taxon>
        <taxon>Alphaproteobacteria</taxon>
        <taxon>Rhodospirillales</taxon>
        <taxon>Zavarziniaceae</taxon>
        <taxon>Zavarzinia</taxon>
    </lineage>
</organism>
<proteinExistence type="predicted"/>
<dbReference type="PIRSF" id="PIRSF030820">
    <property type="entry name" value="UCP030820"/>
    <property type="match status" value="1"/>
</dbReference>
<protein>
    <submittedName>
        <fullName evidence="1">Oxidoreductase</fullName>
    </submittedName>
</protein>
<evidence type="ECO:0000313" key="2">
    <source>
        <dbReference type="Proteomes" id="UP000245461"/>
    </source>
</evidence>
<sequence length="171" mass="18943">MKLVKNASLIADGRKASVVENDWTLVDDDAELPEGKAVVVSLARFRAERDKLVGRNAPLGLRLKSNEAPASVADDLDRIALVALEFPIFRDGRGYSHAVQLRQRFGFDGEVRAVGDVLWDQIPHMIRCGIDSFEVGDDFPLAAFDEAATVFTRHYQPDTTGRPTINELRHG</sequence>
<dbReference type="Proteomes" id="UP000245461">
    <property type="component" value="Unassembled WGS sequence"/>
</dbReference>
<dbReference type="InterPro" id="IPR008318">
    <property type="entry name" value="UCP030820"/>
</dbReference>
<dbReference type="AlphaFoldDB" id="A0A317DVH4"/>